<protein>
    <recommendedName>
        <fullName evidence="6">Transcription and mRNA export factor SUS1</fullName>
    </recommendedName>
</protein>
<evidence type="ECO:0000256" key="2">
    <source>
        <dbReference type="ARBA" id="ARBA00023010"/>
    </source>
</evidence>
<dbReference type="EMBL" id="JBEVYD010000004">
    <property type="protein sequence ID" value="KAL3233801.1"/>
    <property type="molecule type" value="Genomic_DNA"/>
</dbReference>
<sequence>MTVSSGSAQSLRAEIQQCLVESGNFETISNELTERLLKDGWFDEVKNLTKEQIMKEDNTNFTSVMARVEPQAIGMFFFGFFVVVLINPI</sequence>
<reference evidence="4 5" key="1">
    <citation type="submission" date="2024-05" db="EMBL/GenBank/DDBJ databases">
        <title>Long read based assembly of the Candida bracarensis genome reveals expanded adhesin content.</title>
        <authorList>
            <person name="Marcet-Houben M."/>
            <person name="Ksiezopolska E."/>
            <person name="Gabaldon T."/>
        </authorList>
    </citation>
    <scope>NUCLEOTIDE SEQUENCE [LARGE SCALE GENOMIC DNA]</scope>
    <source>
        <strain evidence="4 5">CBM6</strain>
    </source>
</reference>
<gene>
    <name evidence="4" type="ORF">RNJ44_03841</name>
</gene>
<name>A0ABR4NY34_9SACH</name>
<organism evidence="4 5">
    <name type="scientific">Nakaseomyces bracarensis</name>
    <dbReference type="NCBI Taxonomy" id="273131"/>
    <lineage>
        <taxon>Eukaryota</taxon>
        <taxon>Fungi</taxon>
        <taxon>Dikarya</taxon>
        <taxon>Ascomycota</taxon>
        <taxon>Saccharomycotina</taxon>
        <taxon>Saccharomycetes</taxon>
        <taxon>Saccharomycetales</taxon>
        <taxon>Saccharomycetaceae</taxon>
        <taxon>Nakaseomyces</taxon>
    </lineage>
</organism>
<comment type="caution">
    <text evidence="4">The sequence shown here is derived from an EMBL/GenBank/DDBJ whole genome shotgun (WGS) entry which is preliminary data.</text>
</comment>
<evidence type="ECO:0000256" key="3">
    <source>
        <dbReference type="SAM" id="Phobius"/>
    </source>
</evidence>
<keyword evidence="3" id="KW-0812">Transmembrane</keyword>
<dbReference type="Gene3D" id="1.10.246.140">
    <property type="match status" value="1"/>
</dbReference>
<keyword evidence="2" id="KW-0653">Protein transport</keyword>
<accession>A0ABR4NY34</accession>
<dbReference type="InterPro" id="IPR038212">
    <property type="entry name" value="TF_EnY2_sf"/>
</dbReference>
<keyword evidence="3" id="KW-0472">Membrane</keyword>
<evidence type="ECO:0008006" key="6">
    <source>
        <dbReference type="Google" id="ProtNLM"/>
    </source>
</evidence>
<dbReference type="PANTHER" id="PTHR12514">
    <property type="entry name" value="ENHANCER OF YELLOW 2 TRANSCRIPTION FACTOR"/>
    <property type="match status" value="1"/>
</dbReference>
<proteinExistence type="predicted"/>
<evidence type="ECO:0000256" key="1">
    <source>
        <dbReference type="ARBA" id="ARBA00022853"/>
    </source>
</evidence>
<evidence type="ECO:0000313" key="5">
    <source>
        <dbReference type="Proteomes" id="UP001623330"/>
    </source>
</evidence>
<feature type="transmembrane region" description="Helical" evidence="3">
    <location>
        <begin position="71"/>
        <end position="88"/>
    </location>
</feature>
<keyword evidence="1" id="KW-0156">Chromatin regulator</keyword>
<dbReference type="Proteomes" id="UP001623330">
    <property type="component" value="Unassembled WGS sequence"/>
</dbReference>
<evidence type="ECO:0000313" key="4">
    <source>
        <dbReference type="EMBL" id="KAL3233801.1"/>
    </source>
</evidence>
<dbReference type="InterPro" id="IPR018783">
    <property type="entry name" value="TF_ENY2"/>
</dbReference>
<keyword evidence="5" id="KW-1185">Reference proteome</keyword>
<keyword evidence="2" id="KW-0813">Transport</keyword>
<dbReference type="Pfam" id="PF10163">
    <property type="entry name" value="EnY2"/>
    <property type="match status" value="1"/>
</dbReference>
<keyword evidence="2" id="KW-0811">Translocation</keyword>
<keyword evidence="3" id="KW-1133">Transmembrane helix</keyword>